<gene>
    <name evidence="2" type="ORF">ABEG18_01885</name>
</gene>
<dbReference type="RefSeq" id="WP_406856405.1">
    <property type="nucleotide sequence ID" value="NZ_CP157484.1"/>
</dbReference>
<name>A0AAU7JHC9_9HYPH</name>
<dbReference type="EMBL" id="CP157484">
    <property type="protein sequence ID" value="XBO39560.1"/>
    <property type="molecule type" value="Genomic_DNA"/>
</dbReference>
<evidence type="ECO:0000256" key="1">
    <source>
        <dbReference type="SAM" id="SignalP"/>
    </source>
</evidence>
<protein>
    <recommendedName>
        <fullName evidence="3">Lipoprotein</fullName>
    </recommendedName>
</protein>
<organism evidence="2">
    <name type="scientific">Alsobacter sp. KACC 23698</name>
    <dbReference type="NCBI Taxonomy" id="3149229"/>
    <lineage>
        <taxon>Bacteria</taxon>
        <taxon>Pseudomonadati</taxon>
        <taxon>Pseudomonadota</taxon>
        <taxon>Alphaproteobacteria</taxon>
        <taxon>Hyphomicrobiales</taxon>
        <taxon>Alsobacteraceae</taxon>
        <taxon>Alsobacter</taxon>
    </lineage>
</organism>
<reference evidence="2" key="1">
    <citation type="submission" date="2024-05" db="EMBL/GenBank/DDBJ databases">
        <authorList>
            <person name="Kim S."/>
            <person name="Heo J."/>
            <person name="Choi H."/>
            <person name="Choi Y."/>
            <person name="Kwon S.-W."/>
            <person name="Kim Y."/>
        </authorList>
    </citation>
    <scope>NUCLEOTIDE SEQUENCE</scope>
    <source>
        <strain evidence="2">KACC 23698</strain>
    </source>
</reference>
<feature type="signal peptide" evidence="1">
    <location>
        <begin position="1"/>
        <end position="18"/>
    </location>
</feature>
<sequence>MKSVIVLGVLATTLGACVAPPVRNLPIISYDGEFRGPVVADAGVPISARYQGYCESPPHRWRHGWYRAYTPQPCPVVERTVVRALY</sequence>
<dbReference type="PROSITE" id="PS51257">
    <property type="entry name" value="PROKAR_LIPOPROTEIN"/>
    <property type="match status" value="1"/>
</dbReference>
<accession>A0AAU7JHC9</accession>
<keyword evidence="1" id="KW-0732">Signal</keyword>
<feature type="chain" id="PRO_5043582677" description="Lipoprotein" evidence="1">
    <location>
        <begin position="19"/>
        <end position="86"/>
    </location>
</feature>
<dbReference type="AlphaFoldDB" id="A0AAU7JHC9"/>
<proteinExistence type="predicted"/>
<evidence type="ECO:0000313" key="2">
    <source>
        <dbReference type="EMBL" id="XBO39560.1"/>
    </source>
</evidence>
<evidence type="ECO:0008006" key="3">
    <source>
        <dbReference type="Google" id="ProtNLM"/>
    </source>
</evidence>